<accession>A0A1D1W0B0</accession>
<keyword evidence="1" id="KW-1133">Transmembrane helix</keyword>
<name>A0A1D1W0B0_RAMVA</name>
<keyword evidence="1" id="KW-0812">Transmembrane</keyword>
<organism evidence="2 3">
    <name type="scientific">Ramazzottius varieornatus</name>
    <name type="common">Water bear</name>
    <name type="synonym">Tardigrade</name>
    <dbReference type="NCBI Taxonomy" id="947166"/>
    <lineage>
        <taxon>Eukaryota</taxon>
        <taxon>Metazoa</taxon>
        <taxon>Ecdysozoa</taxon>
        <taxon>Tardigrada</taxon>
        <taxon>Eutardigrada</taxon>
        <taxon>Parachela</taxon>
        <taxon>Hypsibioidea</taxon>
        <taxon>Ramazzottiidae</taxon>
        <taxon>Ramazzottius</taxon>
    </lineage>
</organism>
<feature type="transmembrane region" description="Helical" evidence="1">
    <location>
        <begin position="7"/>
        <end position="26"/>
    </location>
</feature>
<sequence>MNILPDILPWYTSIAFLVFLTLGYYWKNHHGTPDGPRGVPLLGFAPFFGPSSQDTFLSMKEEYGKIFSIRAVHCTQRL</sequence>
<gene>
    <name evidence="2" type="primary">RvY_16944-1</name>
    <name evidence="2" type="synonym">RvY_16944.1</name>
    <name evidence="2" type="ORF">RvY_16944</name>
</gene>
<reference evidence="2 3" key="1">
    <citation type="journal article" date="2016" name="Nat. Commun.">
        <title>Extremotolerant tardigrade genome and improved radiotolerance of human cultured cells by tardigrade-unique protein.</title>
        <authorList>
            <person name="Hashimoto T."/>
            <person name="Horikawa D.D."/>
            <person name="Saito Y."/>
            <person name="Kuwahara H."/>
            <person name="Kozuka-Hata H."/>
            <person name="Shin-I T."/>
            <person name="Minakuchi Y."/>
            <person name="Ohishi K."/>
            <person name="Motoyama A."/>
            <person name="Aizu T."/>
            <person name="Enomoto A."/>
            <person name="Kondo K."/>
            <person name="Tanaka S."/>
            <person name="Hara Y."/>
            <person name="Koshikawa S."/>
            <person name="Sagara H."/>
            <person name="Miura T."/>
            <person name="Yokobori S."/>
            <person name="Miyagawa K."/>
            <person name="Suzuki Y."/>
            <person name="Kubo T."/>
            <person name="Oyama M."/>
            <person name="Kohara Y."/>
            <person name="Fujiyama A."/>
            <person name="Arakawa K."/>
            <person name="Katayama T."/>
            <person name="Toyoda A."/>
            <person name="Kunieda T."/>
        </authorList>
    </citation>
    <scope>NUCLEOTIDE SEQUENCE [LARGE SCALE GENOMIC DNA]</scope>
    <source>
        <strain evidence="2 3">YOKOZUNA-1</strain>
    </source>
</reference>
<protein>
    <recommendedName>
        <fullName evidence="4">Cytochrome P450</fullName>
    </recommendedName>
</protein>
<proteinExistence type="predicted"/>
<evidence type="ECO:0000256" key="1">
    <source>
        <dbReference type="SAM" id="Phobius"/>
    </source>
</evidence>
<comment type="caution">
    <text evidence="2">The sequence shown here is derived from an EMBL/GenBank/DDBJ whole genome shotgun (WGS) entry which is preliminary data.</text>
</comment>
<dbReference type="Proteomes" id="UP000186922">
    <property type="component" value="Unassembled WGS sequence"/>
</dbReference>
<dbReference type="AlphaFoldDB" id="A0A1D1W0B0"/>
<evidence type="ECO:0000313" key="3">
    <source>
        <dbReference type="Proteomes" id="UP000186922"/>
    </source>
</evidence>
<evidence type="ECO:0000313" key="2">
    <source>
        <dbReference type="EMBL" id="GAV07057.1"/>
    </source>
</evidence>
<keyword evidence="1" id="KW-0472">Membrane</keyword>
<dbReference type="EMBL" id="BDGG01000014">
    <property type="protein sequence ID" value="GAV07057.1"/>
    <property type="molecule type" value="Genomic_DNA"/>
</dbReference>
<evidence type="ECO:0008006" key="4">
    <source>
        <dbReference type="Google" id="ProtNLM"/>
    </source>
</evidence>
<keyword evidence="3" id="KW-1185">Reference proteome</keyword>